<proteinExistence type="predicted"/>
<name>A0A699H685_TANCI</name>
<organism evidence="2">
    <name type="scientific">Tanacetum cinerariifolium</name>
    <name type="common">Dalmatian daisy</name>
    <name type="synonym">Chrysanthemum cinerariifolium</name>
    <dbReference type="NCBI Taxonomy" id="118510"/>
    <lineage>
        <taxon>Eukaryota</taxon>
        <taxon>Viridiplantae</taxon>
        <taxon>Streptophyta</taxon>
        <taxon>Embryophyta</taxon>
        <taxon>Tracheophyta</taxon>
        <taxon>Spermatophyta</taxon>
        <taxon>Magnoliopsida</taxon>
        <taxon>eudicotyledons</taxon>
        <taxon>Gunneridae</taxon>
        <taxon>Pentapetalae</taxon>
        <taxon>asterids</taxon>
        <taxon>campanulids</taxon>
        <taxon>Asterales</taxon>
        <taxon>Asteraceae</taxon>
        <taxon>Asteroideae</taxon>
        <taxon>Anthemideae</taxon>
        <taxon>Anthemidinae</taxon>
        <taxon>Tanacetum</taxon>
    </lineage>
</organism>
<gene>
    <name evidence="2" type="ORF">Tci_325621</name>
</gene>
<comment type="caution">
    <text evidence="2">The sequence shown here is derived from an EMBL/GenBank/DDBJ whole genome shotgun (WGS) entry which is preliminary data.</text>
</comment>
<dbReference type="AlphaFoldDB" id="A0A699H685"/>
<sequence length="327" mass="36490">MVEEESSQPPIASIEAPQMVSSVKLPILKKGSYLNGNSAVQMSKDKAGNEIEVPAITAQQILARTRERKAKSTLLMAILDEHLARFYGIKDAKTLWAAIKTRFGAWSNISLIMRNKPGIYTLDIDDLYNNLKVYEANIKGSSGSSSNSQNVAFVFTKSTISTNELNAAYSVSTATGHSLRHKLDKEDLEKIDQDDLQEMDLKWDFRSARISRNMSRDAGNAGYKGRDNGKRPAKEKDAQALVVQDRLGTYDWSYQVEEEATDFALMAFTLNPLSSSCSNSEEEVTETVFDNRSSDVENSVANNRFTKGEAYHAVPPFLRWELYASQT</sequence>
<protein>
    <submittedName>
        <fullName evidence="2">Ribonuclease H-like domain-containing protein</fullName>
    </submittedName>
</protein>
<reference evidence="2" key="1">
    <citation type="journal article" date="2019" name="Sci. Rep.">
        <title>Draft genome of Tanacetum cinerariifolium, the natural source of mosquito coil.</title>
        <authorList>
            <person name="Yamashiro T."/>
            <person name="Shiraishi A."/>
            <person name="Satake H."/>
            <person name="Nakayama K."/>
        </authorList>
    </citation>
    <scope>NUCLEOTIDE SEQUENCE</scope>
</reference>
<accession>A0A699H685</accession>
<dbReference type="EMBL" id="BKCJ010114166">
    <property type="protein sequence ID" value="GEX53646.1"/>
    <property type="molecule type" value="Genomic_DNA"/>
</dbReference>
<evidence type="ECO:0000256" key="1">
    <source>
        <dbReference type="SAM" id="MobiDB-lite"/>
    </source>
</evidence>
<feature type="region of interest" description="Disordered" evidence="1">
    <location>
        <begin position="216"/>
        <end position="236"/>
    </location>
</feature>
<evidence type="ECO:0000313" key="2">
    <source>
        <dbReference type="EMBL" id="GEX53646.1"/>
    </source>
</evidence>
<feature type="compositionally biased region" description="Basic and acidic residues" evidence="1">
    <location>
        <begin position="224"/>
        <end position="236"/>
    </location>
</feature>